<evidence type="ECO:0000256" key="1">
    <source>
        <dbReference type="SAM" id="Phobius"/>
    </source>
</evidence>
<dbReference type="Proteomes" id="UP000704712">
    <property type="component" value="Unassembled WGS sequence"/>
</dbReference>
<evidence type="ECO:0000313" key="5">
    <source>
        <dbReference type="Proteomes" id="UP000602510"/>
    </source>
</evidence>
<evidence type="ECO:0000313" key="2">
    <source>
        <dbReference type="EMBL" id="KAF4028400.1"/>
    </source>
</evidence>
<keyword evidence="1" id="KW-0812">Transmembrane</keyword>
<comment type="caution">
    <text evidence="2">The sequence shown here is derived from an EMBL/GenBank/DDBJ whole genome shotgun (WGS) entry which is preliminary data.</text>
</comment>
<dbReference type="Proteomes" id="UP000602510">
    <property type="component" value="Unassembled WGS sequence"/>
</dbReference>
<evidence type="ECO:0000313" key="4">
    <source>
        <dbReference type="EMBL" id="KAF4150441.1"/>
    </source>
</evidence>
<dbReference type="AlphaFoldDB" id="A0A833WCJ1"/>
<keyword evidence="1" id="KW-1133">Transmembrane helix</keyword>
<feature type="transmembrane region" description="Helical" evidence="1">
    <location>
        <begin position="26"/>
        <end position="44"/>
    </location>
</feature>
<keyword evidence="5" id="KW-1185">Reference proteome</keyword>
<dbReference type="EMBL" id="JAACNO010000065">
    <property type="protein sequence ID" value="KAF4150441.1"/>
    <property type="molecule type" value="Genomic_DNA"/>
</dbReference>
<reference evidence="2" key="1">
    <citation type="submission" date="2020-04" db="EMBL/GenBank/DDBJ databases">
        <title>Hybrid Assembly of Korean Phytophthora infestans isolates.</title>
        <authorList>
            <person name="Prokchorchik M."/>
            <person name="Lee Y."/>
            <person name="Seo J."/>
            <person name="Cho J.-H."/>
            <person name="Park Y.-E."/>
            <person name="Jang D.-C."/>
            <person name="Im J.-S."/>
            <person name="Choi J.-G."/>
            <person name="Park H.-J."/>
            <person name="Lee G.-B."/>
            <person name="Lee Y.-G."/>
            <person name="Hong S.-Y."/>
            <person name="Cho K."/>
            <person name="Sohn K.H."/>
        </authorList>
    </citation>
    <scope>NUCLEOTIDE SEQUENCE</scope>
    <source>
        <strain evidence="2">KR_1_A1</strain>
        <strain evidence="3">KR_2_A2</strain>
    </source>
</reference>
<sequence>MAHFPIDFQAPTATGSNVQQKVMRSSFVLVVLVLALAACVQGLTTSEKAASSVNRESTISYRRLKGAITATEGAVAEDEERGAMTKISEMLKGAFSPITKLFGTSTTSKVRGLQKDAQLVNSIKGDARLQHLGTAIAKNPGALTEKKVGRIGEFIGRLKKIEFTGDVYGMRIAYGLLFLAIFGILGTGYLITRNVQNSYIHSETN</sequence>
<organism evidence="2 5">
    <name type="scientific">Phytophthora infestans</name>
    <name type="common">Potato late blight agent</name>
    <name type="synonym">Botrytis infestans</name>
    <dbReference type="NCBI Taxonomy" id="4787"/>
    <lineage>
        <taxon>Eukaryota</taxon>
        <taxon>Sar</taxon>
        <taxon>Stramenopiles</taxon>
        <taxon>Oomycota</taxon>
        <taxon>Peronosporomycetes</taxon>
        <taxon>Peronosporales</taxon>
        <taxon>Peronosporaceae</taxon>
        <taxon>Phytophthora</taxon>
    </lineage>
</organism>
<protein>
    <recommendedName>
        <fullName evidence="6">Secreted RxLR effector peptide protein</fullName>
    </recommendedName>
</protein>
<proteinExistence type="predicted"/>
<name>A0A833WCJ1_PHYIN</name>
<dbReference type="EMBL" id="JAACNO010001255">
    <property type="protein sequence ID" value="KAF4141860.1"/>
    <property type="molecule type" value="Genomic_DNA"/>
</dbReference>
<accession>A0A833WCJ1</accession>
<evidence type="ECO:0000313" key="3">
    <source>
        <dbReference type="EMBL" id="KAF4141860.1"/>
    </source>
</evidence>
<keyword evidence="1" id="KW-0472">Membrane</keyword>
<evidence type="ECO:0008006" key="6">
    <source>
        <dbReference type="Google" id="ProtNLM"/>
    </source>
</evidence>
<dbReference type="EMBL" id="WSZM01001068">
    <property type="protein sequence ID" value="KAF4028400.1"/>
    <property type="molecule type" value="Genomic_DNA"/>
</dbReference>
<feature type="transmembrane region" description="Helical" evidence="1">
    <location>
        <begin position="172"/>
        <end position="191"/>
    </location>
</feature>
<gene>
    <name evidence="2" type="ORF">GN244_ATG19924</name>
    <name evidence="4" type="ORF">GN958_ATG00368</name>
    <name evidence="3" type="ORF">GN958_ATG08965</name>
</gene>